<organism evidence="3">
    <name type="scientific">Rodentolepis nana</name>
    <name type="common">Dwarf tapeworm</name>
    <name type="synonym">Hymenolepis nana</name>
    <dbReference type="NCBI Taxonomy" id="102285"/>
    <lineage>
        <taxon>Eukaryota</taxon>
        <taxon>Metazoa</taxon>
        <taxon>Spiralia</taxon>
        <taxon>Lophotrochozoa</taxon>
        <taxon>Platyhelminthes</taxon>
        <taxon>Cestoda</taxon>
        <taxon>Eucestoda</taxon>
        <taxon>Cyclophyllidea</taxon>
        <taxon>Hymenolepididae</taxon>
        <taxon>Rodentolepis</taxon>
    </lineage>
</organism>
<reference evidence="3" key="1">
    <citation type="submission" date="2017-02" db="UniProtKB">
        <authorList>
            <consortium name="WormBaseParasite"/>
        </authorList>
    </citation>
    <scope>IDENTIFICATION</scope>
</reference>
<evidence type="ECO:0000313" key="1">
    <source>
        <dbReference type="EMBL" id="VDO02738.1"/>
    </source>
</evidence>
<dbReference type="EMBL" id="UZAE01008833">
    <property type="protein sequence ID" value="VDO02738.1"/>
    <property type="molecule type" value="Genomic_DNA"/>
</dbReference>
<evidence type="ECO:0000313" key="2">
    <source>
        <dbReference type="Proteomes" id="UP000278807"/>
    </source>
</evidence>
<dbReference type="AlphaFoldDB" id="A0A0R3TIJ1"/>
<protein>
    <submittedName>
        <fullName evidence="3">GGDEF domain-containing protein</fullName>
    </submittedName>
</protein>
<dbReference type="STRING" id="102285.A0A0R3TIJ1"/>
<accession>A0A0R3TIJ1</accession>
<gene>
    <name evidence="1" type="ORF">HNAJ_LOCUS6878</name>
</gene>
<proteinExistence type="predicted"/>
<keyword evidence="2" id="KW-1185">Reference proteome</keyword>
<evidence type="ECO:0000313" key="3">
    <source>
        <dbReference type="WBParaSite" id="HNAJ_0000688201-mRNA-1"/>
    </source>
</evidence>
<reference evidence="1 2" key="2">
    <citation type="submission" date="2018-11" db="EMBL/GenBank/DDBJ databases">
        <authorList>
            <consortium name="Pathogen Informatics"/>
        </authorList>
    </citation>
    <scope>NUCLEOTIDE SEQUENCE [LARGE SCALE GENOMIC DNA]</scope>
</reference>
<dbReference type="Proteomes" id="UP000278807">
    <property type="component" value="Unassembled WGS sequence"/>
</dbReference>
<name>A0A0R3TIJ1_RODNA</name>
<dbReference type="WBParaSite" id="HNAJ_0000688201-mRNA-1">
    <property type="protein sequence ID" value="HNAJ_0000688201-mRNA-1"/>
    <property type="gene ID" value="HNAJ_0000688201"/>
</dbReference>
<sequence length="100" mass="11495">MLYQNPIFCLQAFHRELSQAALFAFINDIAELVQKVTEIKCLINGDGLVLWYFANKINAQERTESALNCALKLLWNGYQYRKNCIPNFFLGPSQHKPASK</sequence>